<reference evidence="2 3" key="1">
    <citation type="submission" date="2020-04" db="EMBL/GenBank/DDBJ databases">
        <authorList>
            <person name="Klaysubun C."/>
            <person name="Duangmal K."/>
            <person name="Lipun K."/>
        </authorList>
    </citation>
    <scope>NUCLEOTIDE SEQUENCE [LARGE SCALE GENOMIC DNA]</scope>
    <source>
        <strain evidence="2 3">DSM 45300</strain>
    </source>
</reference>
<gene>
    <name evidence="2" type="ORF">HF519_09360</name>
</gene>
<dbReference type="AlphaFoldDB" id="A0A848DGY4"/>
<name>A0A848DGY4_9PSEU</name>
<dbReference type="PANTHER" id="PTHR43798">
    <property type="entry name" value="MONOACYLGLYCEROL LIPASE"/>
    <property type="match status" value="1"/>
</dbReference>
<keyword evidence="2" id="KW-0378">Hydrolase</keyword>
<proteinExistence type="predicted"/>
<evidence type="ECO:0000313" key="2">
    <source>
        <dbReference type="EMBL" id="NMH91784.1"/>
    </source>
</evidence>
<dbReference type="PANTHER" id="PTHR43798:SF33">
    <property type="entry name" value="HYDROLASE, PUTATIVE (AFU_ORTHOLOGUE AFUA_2G14860)-RELATED"/>
    <property type="match status" value="1"/>
</dbReference>
<comment type="caution">
    <text evidence="2">The sequence shown here is derived from an EMBL/GenBank/DDBJ whole genome shotgun (WGS) entry which is preliminary data.</text>
</comment>
<sequence length="282" mass="30722">MLDRQGHRVHYTRGGSGPPVVCLHGWPGFWFDYRRLRPLLEEDADVIAIDLRGFGASDRPNLHVREYGRDAQAAVVRGVLDDLGIAAAVLVGYDIGSAVAIQVARDVPERVTGLVLGNPMHPGAGRLALSPDHRGEFWYQDFHRLSLADELIDGEPAAIEAYLRYFYDHWGHRHASFGPDHMAALVRTYAEPGAFSASLNWYRSGSSTVFAAMAARSAPPQPGVAVPAAVLWGAADPIFPLPFAEGLDETLPGHTMTVLDDVGHFVPLEAPREMAVAVRSML</sequence>
<keyword evidence="3" id="KW-1185">Reference proteome</keyword>
<dbReference type="InterPro" id="IPR050266">
    <property type="entry name" value="AB_hydrolase_sf"/>
</dbReference>
<evidence type="ECO:0000259" key="1">
    <source>
        <dbReference type="Pfam" id="PF00561"/>
    </source>
</evidence>
<dbReference type="GO" id="GO:0016020">
    <property type="term" value="C:membrane"/>
    <property type="evidence" value="ECO:0007669"/>
    <property type="project" value="TreeGrafter"/>
</dbReference>
<feature type="domain" description="AB hydrolase-1" evidence="1">
    <location>
        <begin position="18"/>
        <end position="271"/>
    </location>
</feature>
<dbReference type="GO" id="GO:0047372">
    <property type="term" value="F:monoacylglycerol lipase activity"/>
    <property type="evidence" value="ECO:0007669"/>
    <property type="project" value="TreeGrafter"/>
</dbReference>
<dbReference type="PRINTS" id="PR00412">
    <property type="entry name" value="EPOXHYDRLASE"/>
</dbReference>
<dbReference type="Gene3D" id="3.40.50.1820">
    <property type="entry name" value="alpha/beta hydrolase"/>
    <property type="match status" value="1"/>
</dbReference>
<dbReference type="GO" id="GO:0046464">
    <property type="term" value="P:acylglycerol catabolic process"/>
    <property type="evidence" value="ECO:0007669"/>
    <property type="project" value="TreeGrafter"/>
</dbReference>
<dbReference type="EMBL" id="JAAXKZ010000024">
    <property type="protein sequence ID" value="NMH91784.1"/>
    <property type="molecule type" value="Genomic_DNA"/>
</dbReference>
<dbReference type="InterPro" id="IPR000073">
    <property type="entry name" value="AB_hydrolase_1"/>
</dbReference>
<dbReference type="SUPFAM" id="SSF53474">
    <property type="entry name" value="alpha/beta-Hydrolases"/>
    <property type="match status" value="1"/>
</dbReference>
<dbReference type="InterPro" id="IPR029058">
    <property type="entry name" value="AB_hydrolase_fold"/>
</dbReference>
<dbReference type="Pfam" id="PF00561">
    <property type="entry name" value="Abhydrolase_1"/>
    <property type="match status" value="1"/>
</dbReference>
<accession>A0A848DGY4</accession>
<dbReference type="Proteomes" id="UP000586918">
    <property type="component" value="Unassembled WGS sequence"/>
</dbReference>
<dbReference type="InterPro" id="IPR000639">
    <property type="entry name" value="Epox_hydrolase-like"/>
</dbReference>
<dbReference type="PRINTS" id="PR00111">
    <property type="entry name" value="ABHYDROLASE"/>
</dbReference>
<protein>
    <submittedName>
        <fullName evidence="2">Alpha/beta hydrolase</fullName>
    </submittedName>
</protein>
<evidence type="ECO:0000313" key="3">
    <source>
        <dbReference type="Proteomes" id="UP000586918"/>
    </source>
</evidence>
<organism evidence="2 3">
    <name type="scientific">Pseudonocardia bannensis</name>
    <dbReference type="NCBI Taxonomy" id="630973"/>
    <lineage>
        <taxon>Bacteria</taxon>
        <taxon>Bacillati</taxon>
        <taxon>Actinomycetota</taxon>
        <taxon>Actinomycetes</taxon>
        <taxon>Pseudonocardiales</taxon>
        <taxon>Pseudonocardiaceae</taxon>
        <taxon>Pseudonocardia</taxon>
    </lineage>
</organism>